<dbReference type="OrthoDB" id="10027872at2759"/>
<evidence type="ECO:0000256" key="2">
    <source>
        <dbReference type="ARBA" id="ARBA00022737"/>
    </source>
</evidence>
<dbReference type="InterPro" id="IPR011705">
    <property type="entry name" value="BACK"/>
</dbReference>
<dbReference type="RefSeq" id="XP_055868518.1">
    <property type="nucleotide sequence ID" value="XM_056012543.1"/>
</dbReference>
<dbReference type="AlphaFoldDB" id="A0A9W2Z0F1"/>
<gene>
    <name evidence="5" type="primary">LOC129923107</name>
</gene>
<dbReference type="PANTHER" id="PTHR45632:SF3">
    <property type="entry name" value="KELCH-LIKE PROTEIN 32"/>
    <property type="match status" value="1"/>
</dbReference>
<dbReference type="PROSITE" id="PS50097">
    <property type="entry name" value="BTB"/>
    <property type="match status" value="1"/>
</dbReference>
<accession>A0A9W2Z0F1</accession>
<organism evidence="4 5">
    <name type="scientific">Biomphalaria glabrata</name>
    <name type="common">Bloodfluke planorb</name>
    <name type="synonym">Freshwater snail</name>
    <dbReference type="NCBI Taxonomy" id="6526"/>
    <lineage>
        <taxon>Eukaryota</taxon>
        <taxon>Metazoa</taxon>
        <taxon>Spiralia</taxon>
        <taxon>Lophotrochozoa</taxon>
        <taxon>Mollusca</taxon>
        <taxon>Gastropoda</taxon>
        <taxon>Heterobranchia</taxon>
        <taxon>Euthyneura</taxon>
        <taxon>Panpulmonata</taxon>
        <taxon>Hygrophila</taxon>
        <taxon>Lymnaeoidea</taxon>
        <taxon>Planorbidae</taxon>
        <taxon>Biomphalaria</taxon>
    </lineage>
</organism>
<evidence type="ECO:0000313" key="5">
    <source>
        <dbReference type="RefSeq" id="XP_055868518.1"/>
    </source>
</evidence>
<dbReference type="Proteomes" id="UP001165740">
    <property type="component" value="Chromosome 15"/>
</dbReference>
<dbReference type="InterPro" id="IPR000210">
    <property type="entry name" value="BTB/POZ_dom"/>
</dbReference>
<dbReference type="Gene3D" id="2.120.10.80">
    <property type="entry name" value="Kelch-type beta propeller"/>
    <property type="match status" value="1"/>
</dbReference>
<dbReference type="InterPro" id="IPR015915">
    <property type="entry name" value="Kelch-typ_b-propeller"/>
</dbReference>
<evidence type="ECO:0000259" key="3">
    <source>
        <dbReference type="PROSITE" id="PS50097"/>
    </source>
</evidence>
<dbReference type="SUPFAM" id="SSF54695">
    <property type="entry name" value="POZ domain"/>
    <property type="match status" value="1"/>
</dbReference>
<dbReference type="SUPFAM" id="SSF50965">
    <property type="entry name" value="Galactose oxidase, central domain"/>
    <property type="match status" value="1"/>
</dbReference>
<dbReference type="InterPro" id="IPR011333">
    <property type="entry name" value="SKP1/BTB/POZ_sf"/>
</dbReference>
<proteinExistence type="predicted"/>
<dbReference type="InterPro" id="IPR011043">
    <property type="entry name" value="Gal_Oxase/kelch_b-propeller"/>
</dbReference>
<dbReference type="Pfam" id="PF07707">
    <property type="entry name" value="BACK"/>
    <property type="match status" value="1"/>
</dbReference>
<sequence length="606" mass="68704">MEIKREVAYGIVQGLSDFWKCEELQDFTVILGTRKFACHGFLLAACSGFFRGLFRSGMKETELKCVTVEDISSETFELILETLYTGHGVLTNDSIIDIWEAAQQLQIPFLITECEGFAKATLSLDNYIEYYKTAKLFNSKEVLDIVWSFILKNTISFFQTDFFLEMPISDVLKLIKSQDLEVPSEDAVVYFLYKWLEFKPGQEDDISENSDKECMCLNSGEKRIRTGYNSFETSENKPPNNVITNDASDDNRKQYLCDLMSNTRTCLFSPECLEKLISHPLIRESKEATDIIIEALFYQFQVGKRNGQWPPGAIYRNNGNFINAAVAICQNTNDAIVQVKAFSFVTKQWLQLPCLYSNSSVAFVAFDTSLYAIGESVAAYSRGNLFKTQLLKLTNTSWSEVNVSFNLPSDPRVVVADAFIYILSNRSREVWQLDPTAGTASKKTNLMDRARIYHVTSHKHFLLAFFIKDSPKKITAVACFNVSQNTWVKLQNIKGPAQGMISFKQRLSTFLLQTNGNLWRVGSKSNDVKIKKVTKLWSCDWSPHGAVTFRDELYIYGVKSEALEQDSQKQCSLGGIFNQIVYMESGGTASSTFIPLTLSRQCLIKM</sequence>
<evidence type="ECO:0000256" key="1">
    <source>
        <dbReference type="ARBA" id="ARBA00022441"/>
    </source>
</evidence>
<protein>
    <submittedName>
        <fullName evidence="5">Kelch-like protein diablo</fullName>
    </submittedName>
</protein>
<dbReference type="GeneID" id="129923107"/>
<feature type="domain" description="BTB" evidence="3">
    <location>
        <begin position="25"/>
        <end position="92"/>
    </location>
</feature>
<dbReference type="Gene3D" id="1.25.40.420">
    <property type="match status" value="1"/>
</dbReference>
<keyword evidence="4" id="KW-1185">Reference proteome</keyword>
<reference evidence="5" key="1">
    <citation type="submission" date="2025-08" db="UniProtKB">
        <authorList>
            <consortium name="RefSeq"/>
        </authorList>
    </citation>
    <scope>IDENTIFICATION</scope>
</reference>
<dbReference type="PANTHER" id="PTHR45632">
    <property type="entry name" value="LD33804P"/>
    <property type="match status" value="1"/>
</dbReference>
<dbReference type="Pfam" id="PF00651">
    <property type="entry name" value="BTB"/>
    <property type="match status" value="1"/>
</dbReference>
<dbReference type="SMART" id="SM00225">
    <property type="entry name" value="BTB"/>
    <property type="match status" value="1"/>
</dbReference>
<dbReference type="CDD" id="cd18186">
    <property type="entry name" value="BTB_POZ_ZBTB_KLHL-like"/>
    <property type="match status" value="1"/>
</dbReference>
<evidence type="ECO:0000313" key="4">
    <source>
        <dbReference type="Proteomes" id="UP001165740"/>
    </source>
</evidence>
<keyword evidence="1" id="KW-0880">Kelch repeat</keyword>
<dbReference type="SMART" id="SM00875">
    <property type="entry name" value="BACK"/>
    <property type="match status" value="1"/>
</dbReference>
<name>A0A9W2Z0F1_BIOGL</name>
<dbReference type="Gene3D" id="3.30.710.10">
    <property type="entry name" value="Potassium Channel Kv1.1, Chain A"/>
    <property type="match status" value="1"/>
</dbReference>
<keyword evidence="2" id="KW-0677">Repeat</keyword>